<dbReference type="Pfam" id="PF20934">
    <property type="entry name" value="phi29_gp9_C"/>
    <property type="match status" value="1"/>
</dbReference>
<evidence type="ECO:0000313" key="4">
    <source>
        <dbReference type="Proteomes" id="UP000222516"/>
    </source>
</evidence>
<protein>
    <submittedName>
        <fullName evidence="3">Tail protein</fullName>
    </submittedName>
</protein>
<dbReference type="InterPro" id="IPR031772">
    <property type="entry name" value="Gp9_N"/>
</dbReference>
<gene>
    <name evidence="3" type="ORF">Goe6_c00130</name>
</gene>
<proteinExistence type="predicted"/>
<keyword evidence="4" id="KW-1185">Reference proteome</keyword>
<dbReference type="Proteomes" id="UP000222516">
    <property type="component" value="Segment"/>
</dbReference>
<organism evidence="3 4">
    <name type="scientific">Bacillus phage vB_BveP-Goe6</name>
    <dbReference type="NCBI Taxonomy" id="2022474"/>
    <lineage>
        <taxon>Viruses</taxon>
        <taxon>Duplodnaviria</taxon>
        <taxon>Heunggongvirae</taxon>
        <taxon>Uroviricota</taxon>
        <taxon>Caudoviricetes</taxon>
        <taxon>Salasmaviridae</taxon>
        <taxon>Picovirinae</taxon>
        <taxon>Salasvirus</taxon>
        <taxon>Salasvirus Goe6</taxon>
    </lineage>
</organism>
<dbReference type="EMBL" id="MF407276">
    <property type="protein sequence ID" value="ASR76798.1"/>
    <property type="molecule type" value="Genomic_DNA"/>
</dbReference>
<reference evidence="3 4" key="1">
    <citation type="submission" date="2017-06" db="EMBL/GenBank/DDBJ databases">
        <title>Complete genome sequence of vB_BveP-Goe6 a virus infecting Bacillus velezensis FZB42.</title>
        <authorList>
            <person name="Hertel R."/>
            <person name="Schilling T."/>
            <person name="Daniel R."/>
        </authorList>
    </citation>
    <scope>NUCLEOTIDE SEQUENCE [LARGE SCALE GENOMIC DNA]</scope>
</reference>
<dbReference type="InterPro" id="IPR048710">
    <property type="entry name" value="Gp9_C"/>
</dbReference>
<dbReference type="Pfam" id="PF16838">
    <property type="entry name" value="Caud_tail_N"/>
    <property type="match status" value="1"/>
</dbReference>
<sequence length="599" mass="67619">MAYVPLSGTNVRILADVPFSNDYKNTRWFTSSSNQYNWFNSKTRVYEMSKATFQGFRENKSYISVSLRIDLLYNASYIMFQNADYGNKWFYAFITELEYKNVGTTYVHFEIDVLQTWMFNIKFQESFIVREHVKLWNDDGTPTINTIDEGLSYGSEYDIVSVENHKPYDDMMFLVIISKSIMHGTPGEEESRLNDINASLNGMPQPLCYYIHPFYKDGKVPKTYIGDNNANLSPIVNMLTNIFSQKSAVNDIVNMYVTDYIGLKLDYKNGDKELKLDKDMFEKAGIADDKHGNVDTIFVKKIPDYESLEIDTGDKWGGFTKDQESKLMMYPYCVTEITDFKGNHMNLKTEYINNSKLKIQVRGSLGVSNKVAYSVQDYNADSALSGGNRLTASLDSSLINNNPNDIAILNDYLSAYLQGNKNSLENQKSSILFNGIMGMIGGGISAGASAAGGSALGMASSVTGMTSTAGNAVLQMQAMQAKQADIANIPPQLTKMGGNTAFDYGNGYRGVYIIKKQLKAEYRRSLSSFFHKYGYKINRVKKPNLRTRKAFNYVQTKDCFISGNINNNDLQEIRTIFDNGITLWHTDNIGNYSVENELR</sequence>
<feature type="domain" description="Tail knob protein gp9 N-terminal" evidence="1">
    <location>
        <begin position="7"/>
        <end position="121"/>
    </location>
</feature>
<evidence type="ECO:0000259" key="2">
    <source>
        <dbReference type="Pfam" id="PF20934"/>
    </source>
</evidence>
<name>A0A222YXM6_9CAUD</name>
<evidence type="ECO:0000313" key="3">
    <source>
        <dbReference type="EMBL" id="ASR76798.1"/>
    </source>
</evidence>
<evidence type="ECO:0000259" key="1">
    <source>
        <dbReference type="Pfam" id="PF16838"/>
    </source>
</evidence>
<accession>A0A222YXM6</accession>
<feature type="domain" description="Tail knob protein gp9 C-terminal" evidence="2">
    <location>
        <begin position="151"/>
        <end position="596"/>
    </location>
</feature>